<comment type="caution">
    <text evidence="1">The sequence shown here is derived from an EMBL/GenBank/DDBJ whole genome shotgun (WGS) entry which is preliminary data.</text>
</comment>
<name>A0AAU9MFV7_9ASTR</name>
<reference evidence="1 2" key="1">
    <citation type="submission" date="2022-01" db="EMBL/GenBank/DDBJ databases">
        <authorList>
            <person name="Xiong W."/>
            <person name="Schranz E."/>
        </authorList>
    </citation>
    <scope>NUCLEOTIDE SEQUENCE [LARGE SCALE GENOMIC DNA]</scope>
</reference>
<keyword evidence="2" id="KW-1185">Reference proteome</keyword>
<evidence type="ECO:0000313" key="2">
    <source>
        <dbReference type="Proteomes" id="UP001157418"/>
    </source>
</evidence>
<sequence>MVLGPRVCGQLFAVQRRIPRTFAVLTENPISVRGKWGLRRFLNLYTVQYSLHITVAESRVSNFFTTEFRFPKRSVGFLDEELKSAEIYFITTFKL</sequence>
<gene>
    <name evidence="1" type="ORF">LVIROSA_LOCUS11599</name>
</gene>
<proteinExistence type="predicted"/>
<dbReference type="Proteomes" id="UP001157418">
    <property type="component" value="Unassembled WGS sequence"/>
</dbReference>
<dbReference type="AlphaFoldDB" id="A0AAU9MFV7"/>
<evidence type="ECO:0000313" key="1">
    <source>
        <dbReference type="EMBL" id="CAH1424391.1"/>
    </source>
</evidence>
<accession>A0AAU9MFV7</accession>
<organism evidence="1 2">
    <name type="scientific">Lactuca virosa</name>
    <dbReference type="NCBI Taxonomy" id="75947"/>
    <lineage>
        <taxon>Eukaryota</taxon>
        <taxon>Viridiplantae</taxon>
        <taxon>Streptophyta</taxon>
        <taxon>Embryophyta</taxon>
        <taxon>Tracheophyta</taxon>
        <taxon>Spermatophyta</taxon>
        <taxon>Magnoliopsida</taxon>
        <taxon>eudicotyledons</taxon>
        <taxon>Gunneridae</taxon>
        <taxon>Pentapetalae</taxon>
        <taxon>asterids</taxon>
        <taxon>campanulids</taxon>
        <taxon>Asterales</taxon>
        <taxon>Asteraceae</taxon>
        <taxon>Cichorioideae</taxon>
        <taxon>Cichorieae</taxon>
        <taxon>Lactucinae</taxon>
        <taxon>Lactuca</taxon>
    </lineage>
</organism>
<protein>
    <submittedName>
        <fullName evidence="1">Uncharacterized protein</fullName>
    </submittedName>
</protein>
<dbReference type="EMBL" id="CAKMRJ010001570">
    <property type="protein sequence ID" value="CAH1424391.1"/>
    <property type="molecule type" value="Genomic_DNA"/>
</dbReference>